<evidence type="ECO:0000259" key="7">
    <source>
        <dbReference type="PROSITE" id="PS50850"/>
    </source>
</evidence>
<dbReference type="PROSITE" id="PS50850">
    <property type="entry name" value="MFS"/>
    <property type="match status" value="1"/>
</dbReference>
<name>A0AAJ0MLF9_9PEZI</name>
<comment type="caution">
    <text evidence="8">The sequence shown here is derived from an EMBL/GenBank/DDBJ whole genome shotgun (WGS) entry which is preliminary data.</text>
</comment>
<dbReference type="InterPro" id="IPR011701">
    <property type="entry name" value="MFS"/>
</dbReference>
<feature type="transmembrane region" description="Helical" evidence="6">
    <location>
        <begin position="275"/>
        <end position="294"/>
    </location>
</feature>
<dbReference type="GeneID" id="87874061"/>
<feature type="transmembrane region" description="Helical" evidence="6">
    <location>
        <begin position="381"/>
        <end position="401"/>
    </location>
</feature>
<feature type="transmembrane region" description="Helical" evidence="6">
    <location>
        <begin position="478"/>
        <end position="498"/>
    </location>
</feature>
<dbReference type="PANTHER" id="PTHR23501">
    <property type="entry name" value="MAJOR FACILITATOR SUPERFAMILY"/>
    <property type="match status" value="1"/>
</dbReference>
<dbReference type="EMBL" id="JAULSX010000014">
    <property type="protein sequence ID" value="KAK3484641.1"/>
    <property type="molecule type" value="Genomic_DNA"/>
</dbReference>
<dbReference type="GO" id="GO:0015174">
    <property type="term" value="F:basic amino acid transmembrane transporter activity"/>
    <property type="evidence" value="ECO:0007669"/>
    <property type="project" value="TreeGrafter"/>
</dbReference>
<comment type="subcellular location">
    <subcellularLocation>
        <location evidence="1">Membrane</location>
        <topology evidence="1">Multi-pass membrane protein</topology>
    </subcellularLocation>
</comment>
<dbReference type="Gene3D" id="1.20.1250.20">
    <property type="entry name" value="MFS general substrate transporter like domains"/>
    <property type="match status" value="1"/>
</dbReference>
<feature type="transmembrane region" description="Helical" evidence="6">
    <location>
        <begin position="168"/>
        <end position="189"/>
    </location>
</feature>
<evidence type="ECO:0000256" key="1">
    <source>
        <dbReference type="ARBA" id="ARBA00004141"/>
    </source>
</evidence>
<dbReference type="AlphaFoldDB" id="A0AAJ0MLF9"/>
<proteinExistence type="predicted"/>
<dbReference type="RefSeq" id="XP_062687735.1">
    <property type="nucleotide sequence ID" value="XM_062836439.1"/>
</dbReference>
<reference evidence="8 9" key="1">
    <citation type="journal article" date="2023" name="Mol. Phylogenet. Evol.">
        <title>Genome-scale phylogeny and comparative genomics of the fungal order Sordariales.</title>
        <authorList>
            <person name="Hensen N."/>
            <person name="Bonometti L."/>
            <person name="Westerberg I."/>
            <person name="Brannstrom I.O."/>
            <person name="Guillou S."/>
            <person name="Cros-Aarteil S."/>
            <person name="Calhoun S."/>
            <person name="Haridas S."/>
            <person name="Kuo A."/>
            <person name="Mondo S."/>
            <person name="Pangilinan J."/>
            <person name="Riley R."/>
            <person name="LaButti K."/>
            <person name="Andreopoulos B."/>
            <person name="Lipzen A."/>
            <person name="Chen C."/>
            <person name="Yan M."/>
            <person name="Daum C."/>
            <person name="Ng V."/>
            <person name="Clum A."/>
            <person name="Steindorff A."/>
            <person name="Ohm R.A."/>
            <person name="Martin F."/>
            <person name="Silar P."/>
            <person name="Natvig D.O."/>
            <person name="Lalanne C."/>
            <person name="Gautier V."/>
            <person name="Ament-Velasquez S.L."/>
            <person name="Kruys A."/>
            <person name="Hutchinson M.I."/>
            <person name="Powell A.J."/>
            <person name="Barry K."/>
            <person name="Miller A.N."/>
            <person name="Grigoriev I.V."/>
            <person name="Debuchy R."/>
            <person name="Gladieux P."/>
            <person name="Hiltunen Thoren M."/>
            <person name="Johannesson H."/>
        </authorList>
    </citation>
    <scope>NUCLEOTIDE SEQUENCE [LARGE SCALE GENOMIC DNA]</scope>
    <source>
        <strain evidence="8 9">FGSC 10403</strain>
    </source>
</reference>
<evidence type="ECO:0000256" key="2">
    <source>
        <dbReference type="ARBA" id="ARBA00022692"/>
    </source>
</evidence>
<feature type="transmembrane region" description="Helical" evidence="6">
    <location>
        <begin position="115"/>
        <end position="131"/>
    </location>
</feature>
<dbReference type="Proteomes" id="UP001285908">
    <property type="component" value="Unassembled WGS sequence"/>
</dbReference>
<dbReference type="GO" id="GO:0000329">
    <property type="term" value="C:fungal-type vacuole membrane"/>
    <property type="evidence" value="ECO:0007669"/>
    <property type="project" value="TreeGrafter"/>
</dbReference>
<protein>
    <submittedName>
        <fullName evidence="8">Major facilitator superfamily domain-containing protein</fullName>
    </submittedName>
</protein>
<evidence type="ECO:0000256" key="5">
    <source>
        <dbReference type="SAM" id="MobiDB-lite"/>
    </source>
</evidence>
<evidence type="ECO:0000256" key="3">
    <source>
        <dbReference type="ARBA" id="ARBA00022989"/>
    </source>
</evidence>
<gene>
    <name evidence="8" type="ORF">B0T23DRAFT_368209</name>
</gene>
<evidence type="ECO:0000256" key="6">
    <source>
        <dbReference type="SAM" id="Phobius"/>
    </source>
</evidence>
<organism evidence="8 9">
    <name type="scientific">Neurospora hispaniola</name>
    <dbReference type="NCBI Taxonomy" id="588809"/>
    <lineage>
        <taxon>Eukaryota</taxon>
        <taxon>Fungi</taxon>
        <taxon>Dikarya</taxon>
        <taxon>Ascomycota</taxon>
        <taxon>Pezizomycotina</taxon>
        <taxon>Sordariomycetes</taxon>
        <taxon>Sordariomycetidae</taxon>
        <taxon>Sordariales</taxon>
        <taxon>Sordariaceae</taxon>
        <taxon>Neurospora</taxon>
    </lineage>
</organism>
<keyword evidence="4 6" id="KW-0472">Membrane</keyword>
<feature type="transmembrane region" description="Helical" evidence="6">
    <location>
        <begin position="201"/>
        <end position="224"/>
    </location>
</feature>
<dbReference type="PANTHER" id="PTHR23501:SF33">
    <property type="entry name" value="MAJOR FACILITATOR SUPERFAMILY (MFS) PROFILE DOMAIN-CONTAINING PROTEIN"/>
    <property type="match status" value="1"/>
</dbReference>
<keyword evidence="2 6" id="KW-0812">Transmembrane</keyword>
<feature type="transmembrane region" description="Helical" evidence="6">
    <location>
        <begin position="554"/>
        <end position="574"/>
    </location>
</feature>
<keyword evidence="3 6" id="KW-1133">Transmembrane helix</keyword>
<feature type="domain" description="Major facilitator superfamily (MFS) profile" evidence="7">
    <location>
        <begin position="78"/>
        <end position="579"/>
    </location>
</feature>
<feature type="transmembrane region" description="Helical" evidence="6">
    <location>
        <begin position="413"/>
        <end position="432"/>
    </location>
</feature>
<feature type="transmembrane region" description="Helical" evidence="6">
    <location>
        <begin position="444"/>
        <end position="466"/>
    </location>
</feature>
<evidence type="ECO:0000313" key="8">
    <source>
        <dbReference type="EMBL" id="KAK3484641.1"/>
    </source>
</evidence>
<evidence type="ECO:0000313" key="9">
    <source>
        <dbReference type="Proteomes" id="UP001285908"/>
    </source>
</evidence>
<feature type="compositionally biased region" description="Basic and acidic residues" evidence="5">
    <location>
        <begin position="1"/>
        <end position="19"/>
    </location>
</feature>
<feature type="transmembrane region" description="Helical" evidence="6">
    <location>
        <begin position="306"/>
        <end position="325"/>
    </location>
</feature>
<sequence length="586" mass="64043">MVQRHGDEPSLVTEREPHLSDTAQPSSDYLYHACRITPEEGIYNRFIKPVPEEDEEQSLGSDKTESLKQSAHVNVIKIISVMLLGIFVAQTDTSILMATHAIIASEFNALKDSSWLIISFSLAGAATQTMYGKLSDIYWRKRMVIIAYTMFMAGCAIVGVGQTMSQVVLGRIVSGAGASGMSALVSVLITDLLPLREVAQWRAYVNLVATLGRSIGGPLGGWLADVVGWRWSFRGQVPLITLAIILCSAYLPSYTSTLDETDDATQLKKSKFSRIDFKGSFIFAALVLALLLPIELGGVKIPWSHPLIFVFLGASVILLVSFIAVERRQAEPILPLEIFHSKDAILSFLILGLQTAAQLGLMFTVPLYFQVTSTPRPSATVAGAHLVPAVMGNAIGGIISGSAIKRSGRYKSLVIWAVTCSSTGYLLLMLRWHGNTKSWFESLYIFPGGFGMGVTSSALFISLQVVIDPAHMAPAVSFMYLMQTVWMTIGLPAANTIMQTVLRRNLEIRLLKLGYDKVEVAKVISKAVSDVDFIDGAIDKVRDAVVQSYIDGLWWSHGFSFACSVTALVLAVFLKQRRLDVHKSNP</sequence>
<dbReference type="Pfam" id="PF07690">
    <property type="entry name" value="MFS_1"/>
    <property type="match status" value="1"/>
</dbReference>
<feature type="transmembrane region" description="Helical" evidence="6">
    <location>
        <begin position="143"/>
        <end position="162"/>
    </location>
</feature>
<dbReference type="SUPFAM" id="SSF103473">
    <property type="entry name" value="MFS general substrate transporter"/>
    <property type="match status" value="1"/>
</dbReference>
<dbReference type="InterPro" id="IPR020846">
    <property type="entry name" value="MFS_dom"/>
</dbReference>
<evidence type="ECO:0000256" key="4">
    <source>
        <dbReference type="ARBA" id="ARBA00023136"/>
    </source>
</evidence>
<feature type="region of interest" description="Disordered" evidence="5">
    <location>
        <begin position="1"/>
        <end position="25"/>
    </location>
</feature>
<feature type="transmembrane region" description="Helical" evidence="6">
    <location>
        <begin position="236"/>
        <end position="254"/>
    </location>
</feature>
<feature type="transmembrane region" description="Helical" evidence="6">
    <location>
        <begin position="78"/>
        <end position="103"/>
    </location>
</feature>
<dbReference type="InterPro" id="IPR036259">
    <property type="entry name" value="MFS_trans_sf"/>
</dbReference>
<keyword evidence="9" id="KW-1185">Reference proteome</keyword>
<feature type="transmembrane region" description="Helical" evidence="6">
    <location>
        <begin position="345"/>
        <end position="369"/>
    </location>
</feature>
<accession>A0AAJ0MLF9</accession>